<reference evidence="1" key="1">
    <citation type="submission" date="2019-08" db="EMBL/GenBank/DDBJ databases">
        <authorList>
            <person name="Kucharzyk K."/>
            <person name="Murdoch R.W."/>
            <person name="Higgins S."/>
            <person name="Loffler F."/>
        </authorList>
    </citation>
    <scope>NUCLEOTIDE SEQUENCE</scope>
</reference>
<dbReference type="SUPFAM" id="SSF52540">
    <property type="entry name" value="P-loop containing nucleoside triphosphate hydrolases"/>
    <property type="match status" value="1"/>
</dbReference>
<dbReference type="InterPro" id="IPR027417">
    <property type="entry name" value="P-loop_NTPase"/>
</dbReference>
<dbReference type="AlphaFoldDB" id="A0A644WLJ1"/>
<name>A0A644WLJ1_9ZZZZ</name>
<comment type="caution">
    <text evidence="1">The sequence shown here is derived from an EMBL/GenBank/DDBJ whole genome shotgun (WGS) entry which is preliminary data.</text>
</comment>
<dbReference type="Pfam" id="PF13481">
    <property type="entry name" value="AAA_25"/>
    <property type="match status" value="1"/>
</dbReference>
<proteinExistence type="predicted"/>
<accession>A0A644WLJ1</accession>
<protein>
    <submittedName>
        <fullName evidence="1">Uncharacterized protein</fullName>
    </submittedName>
</protein>
<sequence>MEPVDTMQIFRSKPFNEYINFKEYLVDVSREIKEEKALCYIGKVPLFTMGNISCITGKAKSRKTFFASSMCAAIISGNCLGITSEGYGKVLYVDTEQGFSHVQQLTKRILFQSGLNTAINSQRLVVYALRPLSAEERIKALKQAIEVHKPTFVVVDGVRDLILDFNDIKSSAEITGLLMQLSADYNCHITSVLHQNKADNNMRGHMGSELLNKAETVLEVTTIDEITKVRATYTRGLPPEDIHFEVDNAGVPVYKRKQNKADLELEEKKQNMIKCIGQSGCKYKELVSRYIKLSGKGERTSKKVISELLTLDYIYKDENDNYILSESENIFKLT</sequence>
<gene>
    <name evidence="1" type="ORF">SDC9_49548</name>
</gene>
<dbReference type="EMBL" id="VSSQ01000940">
    <property type="protein sequence ID" value="MPM03283.1"/>
    <property type="molecule type" value="Genomic_DNA"/>
</dbReference>
<evidence type="ECO:0000313" key="1">
    <source>
        <dbReference type="EMBL" id="MPM03283.1"/>
    </source>
</evidence>
<dbReference type="Gene3D" id="3.40.50.300">
    <property type="entry name" value="P-loop containing nucleotide triphosphate hydrolases"/>
    <property type="match status" value="1"/>
</dbReference>
<organism evidence="1">
    <name type="scientific">bioreactor metagenome</name>
    <dbReference type="NCBI Taxonomy" id="1076179"/>
    <lineage>
        <taxon>unclassified sequences</taxon>
        <taxon>metagenomes</taxon>
        <taxon>ecological metagenomes</taxon>
    </lineage>
</organism>